<feature type="compositionally biased region" description="Polar residues" evidence="2">
    <location>
        <begin position="1250"/>
        <end position="1261"/>
    </location>
</feature>
<feature type="compositionally biased region" description="Basic and acidic residues" evidence="2">
    <location>
        <begin position="729"/>
        <end position="772"/>
    </location>
</feature>
<sequence>MAEFQGQLTATASRRQRTFSDSSTDVSAGIDLQERLRKEKSQRKETDEVNQRLQDDYDELLKKYAQAENTIDQLRIGAKLNLYSDLPPPQQSSFVKVSVHNQPGVFRFPKSRQAVLSEGGFPPSEGSHSISQNGNQLQRTTGPATDSSPANLSSPDGRGARFRAALTSKVQYFQEDVDALQSHVMEGQWGEPELQELRDMCEQLKAQNGNLKQELLQIQRLESGRDPESFENERRQRTFSDSSTDVSAGIDLQERLRKEKSQRKETDEVNQRLQDDYDELLKKYAQAENTIDQLRIGAKLNLYSDLPPPQQSSFVKVSVHNQPGVFRFPKSRQAVLSEGGFPPSEGSHSISQNGNQLQRTTGPATDSSPANLSSPDGRGARFRAALTSKVQYFQEDVDALQSHVMEGQWGEPELQELRDMCEQLKAQNGNLKQELLQIQRLESGRDPESFENESFTGDFQPEDSLDGQLYRCGLRLEEISDQLGYRTTTANGLHSQQERRNSYSDLLNREGNSSDDVGDLDLNSVGREDDFSRRFSLGPLPDSEGEEKQGLGDQAEPLELQESGYFASESMSVIQDPLSEPLSSQYFVNSQGPHDRIRTRSLPHTSPHRLSIGSSTGQRSRSNSHRSRANTEDFDSPPPPEDDGDNYVPSSSLPSPQNSPGSSKSPRASSSPVRNSVSGIPPPPRRQDSHMSEGSSKRSRASSRASRLPGCNSIPTHDSSHDTQPVEPFDSRDRMASTHSSPREQHEPQESRRNSTREPPRTLNVLHDDNVRKPSRVTHGRPLRASVSGDSRVSTPLFLPNGNGPAQPRELNRRGKYRNPAADSERGFDSGFFGSEGSRISRGLESPDIPPPYYPETKLRSAPLQEQSATETEDDRILTTAPKHAPKLIPRNRDARRRRSSLQSLSESDEDRYLETTHSKPTTRTPSSQRERRSHRHTPTHPTHRSDNEGVRRLDDSLRRHASTPSIYEDGTGERSVPSAVSGRTSKTTTRHKKGTNTPRSTGSSPYLETGRGKHWFLFLGPRLDQSRPMDKQSVRSYPGDRESVRSGRRSRRGDDSRSGYSDNERRYRRDPIDKLREELQSLRTQLQQDSNARGLQAQMYDDLRRRHDDLEREMARRGAEQQMANLYDNLQKKYDDLANEMSRSKENAATSTTTPHDDLRRRIEELARDVGDLKQRDRQRPSRSRSPSPAPTKEPEVTTMQFLCPFCGDSGTHSHGNYFYPGYSGPAQETPMITTRTPTSRPRRHTETQTPYTPGLTNTYVHHPTTPAATSTPYSPYYHNVVSSPMHHHTHTYPGAATSSSVVPAGVVPGVPVAPPGVLNETTTVHHIHHIPRGGKSRNRRDYVVSDSDDSESDEEYPASRRHVRLRSNPSPSNSGWGIHQGDELESYRLHQSLDVANKAARRMQNISKRMLSNIASDLIRSGKR</sequence>
<feature type="coiled-coil region" evidence="1">
    <location>
        <begin position="194"/>
        <end position="221"/>
    </location>
</feature>
<feature type="compositionally biased region" description="Polar residues" evidence="2">
    <location>
        <begin position="996"/>
        <end position="1007"/>
    </location>
</feature>
<accession>A0A2B4SFM2</accession>
<feature type="region of interest" description="Disordered" evidence="2">
    <location>
        <begin position="1331"/>
        <end position="1381"/>
    </location>
</feature>
<feature type="compositionally biased region" description="Acidic residues" evidence="2">
    <location>
        <begin position="1348"/>
        <end position="1358"/>
    </location>
</feature>
<feature type="compositionally biased region" description="Low complexity" evidence="2">
    <location>
        <begin position="649"/>
        <end position="672"/>
    </location>
</feature>
<feature type="coiled-coil region" evidence="1">
    <location>
        <begin position="414"/>
        <end position="441"/>
    </location>
</feature>
<dbReference type="EMBL" id="LSMT01000094">
    <property type="protein sequence ID" value="PFX27853.1"/>
    <property type="molecule type" value="Genomic_DNA"/>
</dbReference>
<feature type="region of interest" description="Disordered" evidence="2">
    <location>
        <begin position="222"/>
        <end position="251"/>
    </location>
</feature>
<feature type="region of interest" description="Disordered" evidence="2">
    <location>
        <begin position="1"/>
        <end position="50"/>
    </location>
</feature>
<feature type="compositionally biased region" description="Basic and acidic residues" evidence="2">
    <location>
        <begin position="1168"/>
        <end position="1181"/>
    </location>
</feature>
<feature type="region of interest" description="Disordered" evidence="2">
    <location>
        <begin position="1024"/>
        <end position="1073"/>
    </location>
</feature>
<dbReference type="OrthoDB" id="10035553at2759"/>
<feature type="compositionally biased region" description="Polar residues" evidence="2">
    <location>
        <begin position="126"/>
        <end position="154"/>
    </location>
</feature>
<name>A0A2B4SFM2_STYPI</name>
<feature type="region of interest" description="Disordered" evidence="2">
    <location>
        <begin position="116"/>
        <end position="158"/>
    </location>
</feature>
<keyword evidence="4" id="KW-1185">Reference proteome</keyword>
<dbReference type="InterPro" id="IPR052655">
    <property type="entry name" value="AKNA_Centrosome-Trans_reg"/>
</dbReference>
<evidence type="ECO:0000313" key="4">
    <source>
        <dbReference type="Proteomes" id="UP000225706"/>
    </source>
</evidence>
<feature type="compositionally biased region" description="Basic residues" evidence="2">
    <location>
        <begin position="773"/>
        <end position="782"/>
    </location>
</feature>
<dbReference type="PANTHER" id="PTHR21510:SF13">
    <property type="entry name" value="AKNA DOMAIN-CONTAINING PROTEIN"/>
    <property type="match status" value="1"/>
</dbReference>
<feature type="compositionally biased region" description="Basic and acidic residues" evidence="2">
    <location>
        <begin position="32"/>
        <end position="50"/>
    </location>
</feature>
<feature type="compositionally biased region" description="Polar residues" evidence="2">
    <location>
        <begin position="1"/>
        <end position="26"/>
    </location>
</feature>
<feature type="region of interest" description="Disordered" evidence="2">
    <location>
        <begin position="336"/>
        <end position="378"/>
    </location>
</feature>
<feature type="compositionally biased region" description="Basic and acidic residues" evidence="2">
    <location>
        <begin position="222"/>
        <end position="238"/>
    </location>
</feature>
<feature type="region of interest" description="Disordered" evidence="2">
    <location>
        <begin position="1168"/>
        <end position="1198"/>
    </location>
</feature>
<feature type="compositionally biased region" description="Basic and acidic residues" evidence="2">
    <location>
        <begin position="1053"/>
        <end position="1073"/>
    </location>
</feature>
<feature type="compositionally biased region" description="Basic and acidic residues" evidence="2">
    <location>
        <begin position="1025"/>
        <end position="1046"/>
    </location>
</feature>
<proteinExistence type="predicted"/>
<keyword evidence="1" id="KW-0175">Coiled coil</keyword>
<feature type="compositionally biased region" description="Basic residues" evidence="2">
    <location>
        <begin position="932"/>
        <end position="943"/>
    </location>
</feature>
<organism evidence="3 4">
    <name type="scientific">Stylophora pistillata</name>
    <name type="common">Smooth cauliflower coral</name>
    <dbReference type="NCBI Taxonomy" id="50429"/>
    <lineage>
        <taxon>Eukaryota</taxon>
        <taxon>Metazoa</taxon>
        <taxon>Cnidaria</taxon>
        <taxon>Anthozoa</taxon>
        <taxon>Hexacorallia</taxon>
        <taxon>Scleractinia</taxon>
        <taxon>Astrocoeniina</taxon>
        <taxon>Pocilloporidae</taxon>
        <taxon>Stylophora</taxon>
    </lineage>
</organism>
<feature type="compositionally biased region" description="Basic and acidic residues" evidence="2">
    <location>
        <begin position="944"/>
        <end position="959"/>
    </location>
</feature>
<evidence type="ECO:0000256" key="2">
    <source>
        <dbReference type="SAM" id="MobiDB-lite"/>
    </source>
</evidence>
<gene>
    <name evidence="3" type="primary">AKNA</name>
    <name evidence="3" type="ORF">AWC38_SpisGene7421</name>
</gene>
<protein>
    <submittedName>
        <fullName evidence="3">AT-hook-containing transcription factor</fullName>
    </submittedName>
</protein>
<feature type="region of interest" description="Disordered" evidence="2">
    <location>
        <begin position="584"/>
        <end position="1010"/>
    </location>
</feature>
<evidence type="ECO:0000313" key="3">
    <source>
        <dbReference type="EMBL" id="PFX27853.1"/>
    </source>
</evidence>
<reference evidence="4" key="1">
    <citation type="journal article" date="2017" name="bioRxiv">
        <title>Comparative analysis of the genomes of Stylophora pistillata and Acropora digitifera provides evidence for extensive differences between species of corals.</title>
        <authorList>
            <person name="Voolstra C.R."/>
            <person name="Li Y."/>
            <person name="Liew Y.J."/>
            <person name="Baumgarten S."/>
            <person name="Zoccola D."/>
            <person name="Flot J.-F."/>
            <person name="Tambutte S."/>
            <person name="Allemand D."/>
            <person name="Aranda M."/>
        </authorList>
    </citation>
    <scope>NUCLEOTIDE SEQUENCE [LARGE SCALE GENOMIC DNA]</scope>
</reference>
<feature type="compositionally biased region" description="Polar residues" evidence="2">
    <location>
        <begin position="919"/>
        <end position="928"/>
    </location>
</feature>
<dbReference type="PANTHER" id="PTHR21510">
    <property type="entry name" value="AKNA DOMAIN-CONTAINING PROTEIN"/>
    <property type="match status" value="1"/>
</dbReference>
<evidence type="ECO:0000256" key="1">
    <source>
        <dbReference type="SAM" id="Coils"/>
    </source>
</evidence>
<feature type="compositionally biased region" description="Polar residues" evidence="2">
    <location>
        <begin position="346"/>
        <end position="374"/>
    </location>
</feature>
<feature type="coiled-coil region" evidence="1">
    <location>
        <begin position="256"/>
        <end position="297"/>
    </location>
</feature>
<feature type="compositionally biased region" description="Low complexity" evidence="2">
    <location>
        <begin position="829"/>
        <end position="838"/>
    </location>
</feature>
<feature type="compositionally biased region" description="Acidic residues" evidence="2">
    <location>
        <begin position="632"/>
        <end position="645"/>
    </location>
</feature>
<feature type="region of interest" description="Disordered" evidence="2">
    <location>
        <begin position="1228"/>
        <end position="1261"/>
    </location>
</feature>
<comment type="caution">
    <text evidence="3">The sequence shown here is derived from an EMBL/GenBank/DDBJ whole genome shotgun (WGS) entry which is preliminary data.</text>
</comment>
<feature type="region of interest" description="Disordered" evidence="2">
    <location>
        <begin position="487"/>
        <end position="552"/>
    </location>
</feature>
<feature type="compositionally biased region" description="Basic residues" evidence="2">
    <location>
        <begin position="1331"/>
        <end position="1340"/>
    </location>
</feature>
<feature type="compositionally biased region" description="Low complexity" evidence="2">
    <location>
        <begin position="1231"/>
        <end position="1241"/>
    </location>
</feature>
<dbReference type="Proteomes" id="UP000225706">
    <property type="component" value="Unassembled WGS sequence"/>
</dbReference>